<dbReference type="EMBL" id="JRQI01000024">
    <property type="protein sequence ID" value="KGK58220.1"/>
    <property type="molecule type" value="Genomic_DNA"/>
</dbReference>
<organism evidence="2 3">
    <name type="scientific">Xanthomonas cannabis pv. phaseoli</name>
    <dbReference type="NCBI Taxonomy" id="1885902"/>
    <lineage>
        <taxon>Bacteria</taxon>
        <taxon>Pseudomonadati</taxon>
        <taxon>Pseudomonadota</taxon>
        <taxon>Gammaproteobacteria</taxon>
        <taxon>Lysobacterales</taxon>
        <taxon>Lysobacteraceae</taxon>
        <taxon>Xanthomonas</taxon>
    </lineage>
</organism>
<name>A0AB34P9H0_9XANT</name>
<feature type="region of interest" description="Disordered" evidence="1">
    <location>
        <begin position="47"/>
        <end position="67"/>
    </location>
</feature>
<feature type="compositionally biased region" description="Basic residues" evidence="1">
    <location>
        <begin position="57"/>
        <end position="67"/>
    </location>
</feature>
<dbReference type="AlphaFoldDB" id="A0AB34P9H0"/>
<accession>A0AB34P9H0</accession>
<gene>
    <name evidence="2" type="ORF">NC00_08495</name>
</gene>
<evidence type="ECO:0000313" key="2">
    <source>
        <dbReference type="EMBL" id="KGK58220.1"/>
    </source>
</evidence>
<comment type="caution">
    <text evidence="2">The sequence shown here is derived from an EMBL/GenBank/DDBJ whole genome shotgun (WGS) entry which is preliminary data.</text>
</comment>
<evidence type="ECO:0000313" key="3">
    <source>
        <dbReference type="Proteomes" id="UP000029879"/>
    </source>
</evidence>
<protein>
    <recommendedName>
        <fullName evidence="4">Secreted protein</fullName>
    </recommendedName>
</protein>
<dbReference type="Proteomes" id="UP000029879">
    <property type="component" value="Unassembled WGS sequence"/>
</dbReference>
<sequence>MVSRSGRADMAATQVRGAQEPDMQRAGILLGIACALAWAATRAAPAEADQAETWRYPPRRRKTAHIA</sequence>
<reference evidence="2 3" key="1">
    <citation type="submission" date="2014-10" db="EMBL/GenBank/DDBJ databases">
        <title>Genome sequence of a Xanthomonas strain that is pathogenic on beans.</title>
        <authorList>
            <person name="Aritua V."/>
            <person name="Sapp M."/>
            <person name="Harrison J."/>
            <person name="Smith J."/>
            <person name="Studholme D."/>
        </authorList>
    </citation>
    <scope>NUCLEOTIDE SEQUENCE [LARGE SCALE GENOMIC DNA]</scope>
    <source>
        <strain evidence="2 3">Nyagatare</strain>
    </source>
</reference>
<evidence type="ECO:0000256" key="1">
    <source>
        <dbReference type="SAM" id="MobiDB-lite"/>
    </source>
</evidence>
<evidence type="ECO:0008006" key="4">
    <source>
        <dbReference type="Google" id="ProtNLM"/>
    </source>
</evidence>
<proteinExistence type="predicted"/>